<keyword evidence="2" id="KW-1185">Reference proteome</keyword>
<dbReference type="Proteomes" id="UP001209878">
    <property type="component" value="Unassembled WGS sequence"/>
</dbReference>
<accession>A0AAD9K8I4</accession>
<sequence length="34" mass="3992">MIINMYNFFVISFDNHVRSHCFSNKTLAKLVTIS</sequence>
<evidence type="ECO:0000313" key="1">
    <source>
        <dbReference type="EMBL" id="KAK2166682.1"/>
    </source>
</evidence>
<dbReference type="EMBL" id="JAODUO010001310">
    <property type="protein sequence ID" value="KAK2166682.1"/>
    <property type="molecule type" value="Genomic_DNA"/>
</dbReference>
<protein>
    <submittedName>
        <fullName evidence="1">Uncharacterized protein</fullName>
    </submittedName>
</protein>
<dbReference type="AlphaFoldDB" id="A0AAD9K8I4"/>
<organism evidence="1 2">
    <name type="scientific">Ridgeia piscesae</name>
    <name type="common">Tubeworm</name>
    <dbReference type="NCBI Taxonomy" id="27915"/>
    <lineage>
        <taxon>Eukaryota</taxon>
        <taxon>Metazoa</taxon>
        <taxon>Spiralia</taxon>
        <taxon>Lophotrochozoa</taxon>
        <taxon>Annelida</taxon>
        <taxon>Polychaeta</taxon>
        <taxon>Sedentaria</taxon>
        <taxon>Canalipalpata</taxon>
        <taxon>Sabellida</taxon>
        <taxon>Siboglinidae</taxon>
        <taxon>Ridgeia</taxon>
    </lineage>
</organism>
<name>A0AAD9K8I4_RIDPI</name>
<comment type="caution">
    <text evidence="1">The sequence shown here is derived from an EMBL/GenBank/DDBJ whole genome shotgun (WGS) entry which is preliminary data.</text>
</comment>
<evidence type="ECO:0000313" key="2">
    <source>
        <dbReference type="Proteomes" id="UP001209878"/>
    </source>
</evidence>
<proteinExistence type="predicted"/>
<reference evidence="1" key="1">
    <citation type="journal article" date="2023" name="Mol. Biol. Evol.">
        <title>Third-Generation Sequencing Reveals the Adaptive Role of the Epigenome in Three Deep-Sea Polychaetes.</title>
        <authorList>
            <person name="Perez M."/>
            <person name="Aroh O."/>
            <person name="Sun Y."/>
            <person name="Lan Y."/>
            <person name="Juniper S.K."/>
            <person name="Young C.R."/>
            <person name="Angers B."/>
            <person name="Qian P.Y."/>
        </authorList>
    </citation>
    <scope>NUCLEOTIDE SEQUENCE</scope>
    <source>
        <strain evidence="1">R07B-5</strain>
    </source>
</reference>
<gene>
    <name evidence="1" type="ORF">NP493_1313g00025</name>
</gene>